<protein>
    <submittedName>
        <fullName evidence="1">Uncharacterized protein</fullName>
    </submittedName>
</protein>
<evidence type="ECO:0000313" key="2">
    <source>
        <dbReference type="Proteomes" id="UP001152533"/>
    </source>
</evidence>
<dbReference type="Proteomes" id="UP001152533">
    <property type="component" value="Unassembled WGS sequence"/>
</dbReference>
<gene>
    <name evidence="1" type="ORF">CGXH109_LOCUS84320</name>
</gene>
<keyword evidence="2" id="KW-1185">Reference proteome</keyword>
<reference evidence="1" key="1">
    <citation type="submission" date="2022-08" db="EMBL/GenBank/DDBJ databases">
        <authorList>
            <person name="Giroux E."/>
            <person name="Giroux E."/>
        </authorList>
    </citation>
    <scope>NUCLEOTIDE SEQUENCE</scope>
    <source>
        <strain evidence="1">H1091258</strain>
    </source>
</reference>
<evidence type="ECO:0000313" key="1">
    <source>
        <dbReference type="EMBL" id="CAI0649293.1"/>
    </source>
</evidence>
<comment type="caution">
    <text evidence="1">The sequence shown here is derived from an EMBL/GenBank/DDBJ whole genome shotgun (WGS) entry which is preliminary data.</text>
</comment>
<proteinExistence type="predicted"/>
<organism evidence="1 2">
    <name type="scientific">Colletotrichum noveboracense</name>
    <dbReference type="NCBI Taxonomy" id="2664923"/>
    <lineage>
        <taxon>Eukaryota</taxon>
        <taxon>Fungi</taxon>
        <taxon>Dikarya</taxon>
        <taxon>Ascomycota</taxon>
        <taxon>Pezizomycotina</taxon>
        <taxon>Sordariomycetes</taxon>
        <taxon>Hypocreomycetidae</taxon>
        <taxon>Glomerellales</taxon>
        <taxon>Glomerellaceae</taxon>
        <taxon>Colletotrichum</taxon>
        <taxon>Colletotrichum gloeosporioides species complex</taxon>
    </lineage>
</organism>
<name>A0A9W4RXH5_9PEZI</name>
<dbReference type="EMBL" id="CAMGZC010000675">
    <property type="protein sequence ID" value="CAI0649293.1"/>
    <property type="molecule type" value="Genomic_DNA"/>
</dbReference>
<accession>A0A9W4RXH5</accession>
<dbReference type="AlphaFoldDB" id="A0A9W4RXH5"/>
<sequence>MVVEKGNRVHVPASEITNKKVTVEWQQSLKMHSQDYYSVPFFNKDKSKNSLESLSQLYASDAPANSTTGDEQSILFIQASYLDSFKHKNIRSSAGWLSYFFSFFSRSADDGDYTVIVDDSFQYGQNSDQTSRWLAYHDKGITAFQWRYVASLQSTVGSALAGFGGGIFKQYSGVDVSKLSGLIGDPLHNF</sequence>